<feature type="compositionally biased region" description="Basic residues" evidence="3">
    <location>
        <begin position="282"/>
        <end position="315"/>
    </location>
</feature>
<name>A0ABW7D1K3_9GAMM</name>
<dbReference type="PIRSF" id="PIRSF006493">
    <property type="entry name" value="Prok_Ku"/>
    <property type="match status" value="1"/>
</dbReference>
<comment type="caution">
    <text evidence="5">The sequence shown here is derived from an EMBL/GenBank/DDBJ whole genome shotgun (WGS) entry which is preliminary data.</text>
</comment>
<keyword evidence="2" id="KW-0234">DNA repair</keyword>
<dbReference type="PANTHER" id="PTHR41251">
    <property type="entry name" value="NON-HOMOLOGOUS END JOINING PROTEIN KU"/>
    <property type="match status" value="1"/>
</dbReference>
<dbReference type="PANTHER" id="PTHR41251:SF1">
    <property type="entry name" value="NON-HOMOLOGOUS END JOINING PROTEIN KU"/>
    <property type="match status" value="1"/>
</dbReference>
<feature type="region of interest" description="Disordered" evidence="3">
    <location>
        <begin position="263"/>
        <end position="315"/>
    </location>
</feature>
<comment type="similarity">
    <text evidence="2">Belongs to the prokaryotic Ku family.</text>
</comment>
<keyword evidence="2" id="KW-0227">DNA damage</keyword>
<dbReference type="RefSeq" id="WP_394164352.1">
    <property type="nucleotide sequence ID" value="NZ_JBHGCJ010000015.1"/>
</dbReference>
<accession>A0ABW7D1K3</accession>
<sequence length="315" mass="35339">MARPIWTGTLSFGLLNVPVSLMSGERKVDLQFRMLDSRDRKPIRFERVNADTGEEVPWKDIVKAYEYDKGSYVVLEEDDIRSAAPESHEAVEVETFVDATTIDPRYYEKPYLLVPAKKAEKGYVLLRETLRKTGKVGIARVVVRTREYLCAVMPHGDGLVLMILRYPQELVDPDDYKLPSGSLAEYRISSKETAMAEQLIDSMSGEWKPDDYHDEFRERLQTLLTKRIKSKGGTTRVEDEPVPREDDATNVVDFMSLLQKSLDAKKRTPAKKTAVTAAPRKAAAKKAAAKKAKPAGKAAKATKKTATRSTTRKAG</sequence>
<dbReference type="Proteomes" id="UP001605261">
    <property type="component" value="Unassembled WGS sequence"/>
</dbReference>
<keyword evidence="6" id="KW-1185">Reference proteome</keyword>
<evidence type="ECO:0000313" key="6">
    <source>
        <dbReference type="Proteomes" id="UP001605261"/>
    </source>
</evidence>
<evidence type="ECO:0000256" key="1">
    <source>
        <dbReference type="ARBA" id="ARBA00023125"/>
    </source>
</evidence>
<dbReference type="HAMAP" id="MF_01875">
    <property type="entry name" value="Prokaryotic_Ku"/>
    <property type="match status" value="1"/>
</dbReference>
<dbReference type="SUPFAM" id="SSF100939">
    <property type="entry name" value="SPOC domain-like"/>
    <property type="match status" value="1"/>
</dbReference>
<keyword evidence="2" id="KW-0233">DNA recombination</keyword>
<proteinExistence type="inferred from homology"/>
<dbReference type="InterPro" id="IPR016194">
    <property type="entry name" value="SPOC-like_C_dom_sf"/>
</dbReference>
<comment type="function">
    <text evidence="2">With LigD forms a non-homologous end joining (NHEJ) DNA repair enzyme, which repairs dsDNA breaks with reduced fidelity. Binds linear dsDNA with 5'- and 3'- overhangs but not closed circular dsDNA nor ssDNA. Recruits and stimulates the ligase activity of LigD.</text>
</comment>
<dbReference type="Pfam" id="PF02735">
    <property type="entry name" value="Ku"/>
    <property type="match status" value="1"/>
</dbReference>
<dbReference type="InterPro" id="IPR009187">
    <property type="entry name" value="Prok_Ku"/>
</dbReference>
<feature type="compositionally biased region" description="Low complexity" evidence="3">
    <location>
        <begin position="271"/>
        <end position="281"/>
    </location>
</feature>
<feature type="domain" description="Ku" evidence="4">
    <location>
        <begin position="53"/>
        <end position="187"/>
    </location>
</feature>
<dbReference type="CDD" id="cd00789">
    <property type="entry name" value="KU_like"/>
    <property type="match status" value="1"/>
</dbReference>
<dbReference type="SMART" id="SM00559">
    <property type="entry name" value="Ku78"/>
    <property type="match status" value="1"/>
</dbReference>
<evidence type="ECO:0000313" key="5">
    <source>
        <dbReference type="EMBL" id="MFG6110878.1"/>
    </source>
</evidence>
<organism evidence="5 6">
    <name type="scientific">Stenotrophomonas nematodicola</name>
    <dbReference type="NCBI Taxonomy" id="2656746"/>
    <lineage>
        <taxon>Bacteria</taxon>
        <taxon>Pseudomonadati</taxon>
        <taxon>Pseudomonadota</taxon>
        <taxon>Gammaproteobacteria</taxon>
        <taxon>Lysobacterales</taxon>
        <taxon>Lysobacteraceae</taxon>
        <taxon>Stenotrophomonas</taxon>
    </lineage>
</organism>
<evidence type="ECO:0000256" key="2">
    <source>
        <dbReference type="HAMAP-Rule" id="MF_01875"/>
    </source>
</evidence>
<evidence type="ECO:0000259" key="4">
    <source>
        <dbReference type="SMART" id="SM00559"/>
    </source>
</evidence>
<reference evidence="5 6" key="1">
    <citation type="submission" date="2024-09" db="EMBL/GenBank/DDBJ databases">
        <authorList>
            <consortium name="All-Russian atlas of soil microorganisms"/>
            <consortium name="as a basis for the search for new antimicrobial producers and enzymes with unique properties"/>
            <person name="Sokolova E.A."/>
            <person name="Voronina E.N."/>
        </authorList>
    </citation>
    <scope>NUCLEOTIDE SEQUENCE [LARGE SCALE GENOMIC DNA]</scope>
    <source>
        <strain evidence="5 6">AF-22b-331.1</strain>
    </source>
</reference>
<comment type="subunit">
    <text evidence="2">Homodimer. Interacts with LigD.</text>
</comment>
<protein>
    <recommendedName>
        <fullName evidence="2">Non-homologous end joining protein Ku</fullName>
    </recommendedName>
</protein>
<dbReference type="EMBL" id="JBHGCJ010000015">
    <property type="protein sequence ID" value="MFG6110878.1"/>
    <property type="molecule type" value="Genomic_DNA"/>
</dbReference>
<dbReference type="NCBIfam" id="TIGR02772">
    <property type="entry name" value="Ku_bact"/>
    <property type="match status" value="1"/>
</dbReference>
<dbReference type="Gene3D" id="2.40.290.10">
    <property type="match status" value="1"/>
</dbReference>
<dbReference type="InterPro" id="IPR006164">
    <property type="entry name" value="DNA_bd_Ku70/Ku80"/>
</dbReference>
<evidence type="ECO:0000256" key="3">
    <source>
        <dbReference type="SAM" id="MobiDB-lite"/>
    </source>
</evidence>
<keyword evidence="1 2" id="KW-0238">DNA-binding</keyword>
<gene>
    <name evidence="2" type="primary">ku</name>
    <name evidence="5" type="ORF">ACEU0G_000759</name>
</gene>